<organism evidence="2 3">
    <name type="scientific">Pristionchus mayeri</name>
    <dbReference type="NCBI Taxonomy" id="1317129"/>
    <lineage>
        <taxon>Eukaryota</taxon>
        <taxon>Metazoa</taxon>
        <taxon>Ecdysozoa</taxon>
        <taxon>Nematoda</taxon>
        <taxon>Chromadorea</taxon>
        <taxon>Rhabditida</taxon>
        <taxon>Rhabditina</taxon>
        <taxon>Diplogasteromorpha</taxon>
        <taxon>Diplogasteroidea</taxon>
        <taxon>Neodiplogasteridae</taxon>
        <taxon>Pristionchus</taxon>
    </lineage>
</organism>
<protein>
    <submittedName>
        <fullName evidence="2">Uncharacterized protein</fullName>
    </submittedName>
</protein>
<comment type="caution">
    <text evidence="2">The sequence shown here is derived from an EMBL/GenBank/DDBJ whole genome shotgun (WGS) entry which is preliminary data.</text>
</comment>
<keyword evidence="1" id="KW-1133">Transmembrane helix</keyword>
<sequence>GLNLFLMFTINCFALAMSIQVIVSSFFTQLATTTDNRQFALVITTLSISISIILAVLHIPGSAAYAQAVMVTLTALILLCLLNMNHRWRKTRLSDELRAKSRFEENMRCVRLVF</sequence>
<feature type="non-terminal residue" evidence="2">
    <location>
        <position position="114"/>
    </location>
</feature>
<evidence type="ECO:0000313" key="3">
    <source>
        <dbReference type="Proteomes" id="UP001328107"/>
    </source>
</evidence>
<keyword evidence="1" id="KW-0472">Membrane</keyword>
<dbReference type="Proteomes" id="UP001328107">
    <property type="component" value="Unassembled WGS sequence"/>
</dbReference>
<keyword evidence="3" id="KW-1185">Reference proteome</keyword>
<feature type="transmembrane region" description="Helical" evidence="1">
    <location>
        <begin position="39"/>
        <end position="59"/>
    </location>
</feature>
<feature type="transmembrane region" description="Helical" evidence="1">
    <location>
        <begin position="65"/>
        <end position="84"/>
    </location>
</feature>
<feature type="transmembrane region" description="Helical" evidence="1">
    <location>
        <begin position="6"/>
        <end position="27"/>
    </location>
</feature>
<name>A0AAN5CLB1_9BILA</name>
<evidence type="ECO:0000313" key="2">
    <source>
        <dbReference type="EMBL" id="GMR46550.1"/>
    </source>
</evidence>
<gene>
    <name evidence="2" type="ORF">PMAYCL1PPCAC_16745</name>
</gene>
<accession>A0AAN5CLB1</accession>
<evidence type="ECO:0000256" key="1">
    <source>
        <dbReference type="SAM" id="Phobius"/>
    </source>
</evidence>
<reference evidence="3" key="1">
    <citation type="submission" date="2022-10" db="EMBL/GenBank/DDBJ databases">
        <title>Genome assembly of Pristionchus species.</title>
        <authorList>
            <person name="Yoshida K."/>
            <person name="Sommer R.J."/>
        </authorList>
    </citation>
    <scope>NUCLEOTIDE SEQUENCE [LARGE SCALE GENOMIC DNA]</scope>
    <source>
        <strain evidence="3">RS5460</strain>
    </source>
</reference>
<proteinExistence type="predicted"/>
<feature type="non-terminal residue" evidence="2">
    <location>
        <position position="1"/>
    </location>
</feature>
<dbReference type="AlphaFoldDB" id="A0AAN5CLB1"/>
<keyword evidence="1" id="KW-0812">Transmembrane</keyword>
<dbReference type="EMBL" id="BTRK01000004">
    <property type="protein sequence ID" value="GMR46550.1"/>
    <property type="molecule type" value="Genomic_DNA"/>
</dbReference>